<evidence type="ECO:0000313" key="2">
    <source>
        <dbReference type="RefSeq" id="XP_045142528.1"/>
    </source>
</evidence>
<dbReference type="Proteomes" id="UP000694863">
    <property type="component" value="Unplaced"/>
</dbReference>
<keyword evidence="1" id="KW-1185">Reference proteome</keyword>
<evidence type="ECO:0000313" key="1">
    <source>
        <dbReference type="Proteomes" id="UP000694863"/>
    </source>
</evidence>
<proteinExistence type="predicted"/>
<reference evidence="2" key="1">
    <citation type="submission" date="2025-08" db="UniProtKB">
        <authorList>
            <consortium name="RefSeq"/>
        </authorList>
    </citation>
    <scope>IDENTIFICATION</scope>
</reference>
<organism evidence="1 2">
    <name type="scientific">Echinops telfairi</name>
    <name type="common">Lesser hedgehog tenrec</name>
    <dbReference type="NCBI Taxonomy" id="9371"/>
    <lineage>
        <taxon>Eukaryota</taxon>
        <taxon>Metazoa</taxon>
        <taxon>Chordata</taxon>
        <taxon>Craniata</taxon>
        <taxon>Vertebrata</taxon>
        <taxon>Euteleostomi</taxon>
        <taxon>Mammalia</taxon>
        <taxon>Eutheria</taxon>
        <taxon>Afrotheria</taxon>
        <taxon>Tenrecidae</taxon>
        <taxon>Tenrecinae</taxon>
        <taxon>Echinops</taxon>
    </lineage>
</organism>
<gene>
    <name evidence="2" type="primary">LOC101641146</name>
</gene>
<accession>A0AC55CSR0</accession>
<dbReference type="RefSeq" id="XP_045142528.1">
    <property type="nucleotide sequence ID" value="XM_045286593.1"/>
</dbReference>
<protein>
    <submittedName>
        <fullName evidence="2">Midkine-like</fullName>
    </submittedName>
</protein>
<name>A0AC55CSR0_ECHTE</name>
<sequence>MVAPKKDKVNKGGPRQQCAKWAWGTSTPRSKDCCVSFHKGTCGTQTLHIQCRVPCNWKKEFGAHCKHKFERWGGACDGDSGALKKALYNAQCQDTILVMKPCTPLQDQSQEWNGKD</sequence>